<dbReference type="Proteomes" id="UP000501570">
    <property type="component" value="Chromosome"/>
</dbReference>
<accession>A0ABX6KUF6</accession>
<dbReference type="InterPro" id="IPR006433">
    <property type="entry name" value="Prohead_protease"/>
</dbReference>
<dbReference type="Pfam" id="PF04586">
    <property type="entry name" value="Peptidase_S78"/>
    <property type="match status" value="1"/>
</dbReference>
<evidence type="ECO:0000256" key="1">
    <source>
        <dbReference type="ARBA" id="ARBA00022612"/>
    </source>
</evidence>
<organism evidence="5 6">
    <name type="scientific">Chryseobacterium gallinarum</name>
    <dbReference type="NCBI Taxonomy" id="1324352"/>
    <lineage>
        <taxon>Bacteria</taxon>
        <taxon>Pseudomonadati</taxon>
        <taxon>Bacteroidota</taxon>
        <taxon>Flavobacteriia</taxon>
        <taxon>Flavobacteriales</taxon>
        <taxon>Weeksellaceae</taxon>
        <taxon>Chryseobacterium group</taxon>
        <taxon>Chryseobacterium</taxon>
    </lineage>
</organism>
<sequence length="238" mass="27071">MKGILEIKDFTGSVQDVDFKNRIVTGYFNNWDSIDSDGDVIRKGAGQKSINERKNQIYFLNQHEWSQPHGFAKELNEDNIGTAFVSNPLPNTSYSNDALILYQEGIVKEHSFGFQTLKYNRIKINGVEVREITEYKLYEFSNVTLGANSNTPFTGFKSKFESVNDLNLEVKKLLGVFRNANISDELGSQLEIAIKMLQLQAYELGKSENTQSKNEPSADTQMKAYEPLINTMLNFKIK</sequence>
<name>A0ABX6KUF6_CHRGL</name>
<dbReference type="EMBL" id="CP050995">
    <property type="protein sequence ID" value="QIY92236.1"/>
    <property type="molecule type" value="Genomic_DNA"/>
</dbReference>
<keyword evidence="3" id="KW-0378">Hydrolase</keyword>
<protein>
    <submittedName>
        <fullName evidence="5">HK97 family phage prohead protease</fullName>
    </submittedName>
</protein>
<dbReference type="GO" id="GO:0008233">
    <property type="term" value="F:peptidase activity"/>
    <property type="evidence" value="ECO:0007669"/>
    <property type="project" value="UniProtKB-KW"/>
</dbReference>
<gene>
    <name evidence="5" type="ORF">FOB44_16895</name>
</gene>
<keyword evidence="2 5" id="KW-0645">Protease</keyword>
<evidence type="ECO:0000256" key="2">
    <source>
        <dbReference type="ARBA" id="ARBA00022670"/>
    </source>
</evidence>
<dbReference type="NCBIfam" id="TIGR01543">
    <property type="entry name" value="proheadase_HK97"/>
    <property type="match status" value="1"/>
</dbReference>
<keyword evidence="6" id="KW-1185">Reference proteome</keyword>
<evidence type="ECO:0000313" key="5">
    <source>
        <dbReference type="EMBL" id="QIY92236.1"/>
    </source>
</evidence>
<reference evidence="5 6" key="1">
    <citation type="submission" date="2019-09" db="EMBL/GenBank/DDBJ databases">
        <title>FDA dAtabase for Regulatory Grade micrObial Sequences (FDA-ARGOS): Supporting development and validation of Infectious Disease Dx tests.</title>
        <authorList>
            <person name="Sciortino C."/>
            <person name="Tallon L."/>
            <person name="Sadzewicz L."/>
            <person name="Vavikolanu K."/>
            <person name="Mehta A."/>
            <person name="Aluvathingal J."/>
            <person name="Nadendla S."/>
            <person name="Nandy P."/>
            <person name="Geyer C."/>
            <person name="Yan Y."/>
            <person name="Sichtig H."/>
        </authorList>
    </citation>
    <scope>NUCLEOTIDE SEQUENCE [LARGE SCALE GENOMIC DNA]</scope>
    <source>
        <strain evidence="5 6">FDAARGOS_636</strain>
    </source>
</reference>
<evidence type="ECO:0000256" key="3">
    <source>
        <dbReference type="ARBA" id="ARBA00022801"/>
    </source>
</evidence>
<dbReference type="InterPro" id="IPR054613">
    <property type="entry name" value="Peptidase_S78_dom"/>
</dbReference>
<evidence type="ECO:0000313" key="6">
    <source>
        <dbReference type="Proteomes" id="UP000501570"/>
    </source>
</evidence>
<keyword evidence="1" id="KW-1188">Viral release from host cell</keyword>
<dbReference type="RefSeq" id="WP_168239244.1">
    <property type="nucleotide sequence ID" value="NZ_CP050995.1"/>
</dbReference>
<dbReference type="GO" id="GO:0006508">
    <property type="term" value="P:proteolysis"/>
    <property type="evidence" value="ECO:0007669"/>
    <property type="project" value="UniProtKB-KW"/>
</dbReference>
<feature type="domain" description="Prohead serine protease" evidence="4">
    <location>
        <begin position="20"/>
        <end position="163"/>
    </location>
</feature>
<evidence type="ECO:0000259" key="4">
    <source>
        <dbReference type="Pfam" id="PF04586"/>
    </source>
</evidence>
<proteinExistence type="predicted"/>